<dbReference type="GO" id="GO:0005655">
    <property type="term" value="C:nucleolar ribonuclease P complex"/>
    <property type="evidence" value="ECO:0007669"/>
    <property type="project" value="TreeGrafter"/>
</dbReference>
<evidence type="ECO:0000256" key="5">
    <source>
        <dbReference type="SAM" id="MobiDB-lite"/>
    </source>
</evidence>
<evidence type="ECO:0000256" key="1">
    <source>
        <dbReference type="ARBA" id="ARBA00022694"/>
    </source>
</evidence>
<dbReference type="OMA" id="CKSKRRY"/>
<evidence type="ECO:0000256" key="4">
    <source>
        <dbReference type="ARBA" id="ARBA00038402"/>
    </source>
</evidence>
<dbReference type="GO" id="GO:0046872">
    <property type="term" value="F:metal ion binding"/>
    <property type="evidence" value="ECO:0007669"/>
    <property type="project" value="UniProtKB-KW"/>
</dbReference>
<dbReference type="InParanoid" id="D3BDA7"/>
<dbReference type="Pfam" id="PF04032">
    <property type="entry name" value="Rpr2"/>
    <property type="match status" value="1"/>
</dbReference>
<protein>
    <submittedName>
        <fullName evidence="6">Uncharacterized protein</fullName>
    </submittedName>
</protein>
<keyword evidence="2" id="KW-0479">Metal-binding</keyword>
<reference evidence="6 7" key="1">
    <citation type="journal article" date="2011" name="Genome Res.">
        <title>Phylogeny-wide analysis of social amoeba genomes highlights ancient origins for complex intercellular communication.</title>
        <authorList>
            <person name="Heidel A.J."/>
            <person name="Lawal H.M."/>
            <person name="Felder M."/>
            <person name="Schilde C."/>
            <person name="Helps N.R."/>
            <person name="Tunggal B."/>
            <person name="Rivero F."/>
            <person name="John U."/>
            <person name="Schleicher M."/>
            <person name="Eichinger L."/>
            <person name="Platzer M."/>
            <person name="Noegel A.A."/>
            <person name="Schaap P."/>
            <person name="Gloeckner G."/>
        </authorList>
    </citation>
    <scope>NUCLEOTIDE SEQUENCE [LARGE SCALE GENOMIC DNA]</scope>
    <source>
        <strain evidence="7">ATCC 26659 / Pp 5 / PN500</strain>
    </source>
</reference>
<name>D3BDA7_HETP5</name>
<evidence type="ECO:0000313" key="6">
    <source>
        <dbReference type="EMBL" id="EFA80551.1"/>
    </source>
</evidence>
<dbReference type="GO" id="GO:0008033">
    <property type="term" value="P:tRNA processing"/>
    <property type="evidence" value="ECO:0007669"/>
    <property type="project" value="UniProtKB-KW"/>
</dbReference>
<dbReference type="EMBL" id="ADBJ01000029">
    <property type="protein sequence ID" value="EFA80551.1"/>
    <property type="molecule type" value="Genomic_DNA"/>
</dbReference>
<comment type="similarity">
    <text evidence="4">Belongs to the eukaryotic/archaeal RNase P protein component 4 family.</text>
</comment>
<dbReference type="InterPro" id="IPR007175">
    <property type="entry name" value="Rpr2/Snm1/Rpp21"/>
</dbReference>
<sequence length="180" mass="20750">MSDKSKLKNIDVYKRMNFLYQAAYLMKQTNSNRMNSTNINNDDNNSSSGVIEEQIDNSDDNNNNNKVVSDGNNNLSSFYCNVIKQISRRGVIRMNSRLKKTICKKCSSLMVPGVSSTVRIKDHRESHITLKCNNCNTVKRFQTNKHRENNKQKKLKKKNNINNNNNSDNIIIKNDSDNKQ</sequence>
<keyword evidence="3" id="KW-0862">Zinc</keyword>
<dbReference type="PANTHER" id="PTHR14742">
    <property type="entry name" value="RIBONUCLEASE P SUBUNIT P21"/>
    <property type="match status" value="1"/>
</dbReference>
<dbReference type="Proteomes" id="UP000001396">
    <property type="component" value="Unassembled WGS sequence"/>
</dbReference>
<dbReference type="AlphaFoldDB" id="D3BDA7"/>
<organism evidence="6 7">
    <name type="scientific">Heterostelium pallidum (strain ATCC 26659 / Pp 5 / PN500)</name>
    <name type="common">Cellular slime mold</name>
    <name type="synonym">Polysphondylium pallidum</name>
    <dbReference type="NCBI Taxonomy" id="670386"/>
    <lineage>
        <taxon>Eukaryota</taxon>
        <taxon>Amoebozoa</taxon>
        <taxon>Evosea</taxon>
        <taxon>Eumycetozoa</taxon>
        <taxon>Dictyostelia</taxon>
        <taxon>Acytosteliales</taxon>
        <taxon>Acytosteliaceae</taxon>
        <taxon>Heterostelium</taxon>
    </lineage>
</organism>
<keyword evidence="7" id="KW-1185">Reference proteome</keyword>
<feature type="region of interest" description="Disordered" evidence="5">
    <location>
        <begin position="148"/>
        <end position="180"/>
    </location>
</feature>
<dbReference type="STRING" id="670386.D3BDA7"/>
<feature type="region of interest" description="Disordered" evidence="5">
    <location>
        <begin position="34"/>
        <end position="68"/>
    </location>
</feature>
<dbReference type="GeneID" id="31361972"/>
<feature type="compositionally biased region" description="Low complexity" evidence="5">
    <location>
        <begin position="34"/>
        <end position="48"/>
    </location>
</feature>
<dbReference type="RefSeq" id="XP_020432671.1">
    <property type="nucleotide sequence ID" value="XM_020577344.1"/>
</dbReference>
<dbReference type="Gene3D" id="6.20.50.20">
    <property type="match status" value="1"/>
</dbReference>
<feature type="compositionally biased region" description="Low complexity" evidence="5">
    <location>
        <begin position="160"/>
        <end position="173"/>
    </location>
</feature>
<dbReference type="PANTHER" id="PTHR14742:SF0">
    <property type="entry name" value="RIBONUCLEASE P PROTEIN SUBUNIT P21"/>
    <property type="match status" value="1"/>
</dbReference>
<gene>
    <name evidence="6" type="ORF">PPL_06490</name>
</gene>
<accession>D3BDA7</accession>
<evidence type="ECO:0000313" key="7">
    <source>
        <dbReference type="Proteomes" id="UP000001396"/>
    </source>
</evidence>
<keyword evidence="1" id="KW-0819">tRNA processing</keyword>
<evidence type="ECO:0000256" key="3">
    <source>
        <dbReference type="ARBA" id="ARBA00022833"/>
    </source>
</evidence>
<evidence type="ECO:0000256" key="2">
    <source>
        <dbReference type="ARBA" id="ARBA00022723"/>
    </source>
</evidence>
<comment type="caution">
    <text evidence="6">The sequence shown here is derived from an EMBL/GenBank/DDBJ whole genome shotgun (WGS) entry which is preliminary data.</text>
</comment>
<proteinExistence type="inferred from homology"/>